<dbReference type="SUPFAM" id="SSF63999">
    <property type="entry name" value="Thiamin pyrophosphokinase, catalytic domain"/>
    <property type="match status" value="1"/>
</dbReference>
<dbReference type="InterPro" id="IPR053149">
    <property type="entry name" value="TPK"/>
</dbReference>
<evidence type="ECO:0000256" key="3">
    <source>
        <dbReference type="ARBA" id="ARBA00022777"/>
    </source>
</evidence>
<evidence type="ECO:0000256" key="5">
    <source>
        <dbReference type="NCBIfam" id="TIGR01378"/>
    </source>
</evidence>
<feature type="domain" description="Thiamin pyrophosphokinase thiamin-binding" evidence="6">
    <location>
        <begin position="146"/>
        <end position="212"/>
    </location>
</feature>
<evidence type="ECO:0000256" key="4">
    <source>
        <dbReference type="ARBA" id="ARBA00022840"/>
    </source>
</evidence>
<dbReference type="InterPro" id="IPR007371">
    <property type="entry name" value="TPK_catalytic"/>
</dbReference>
<sequence length="218" mass="24079">MQSGRSERVVIVTGGGLDQEDLKEIRPRDDFLIGVDGGIAALLETGLLPHLAVGDFDSAGMEMHERLATMGVPIEKLPAEKDVTDTHFAVTEALKRRPGTVLLLGAIGTRFDHTLANLFLLEMLEREGVRGEIRNRHNRIRLLRGGDACRVRRSRYRYLSLLPLTETASGVTLTGFRYPLTEAVLRRSDSLGVSNELVEEEGAIAIRSGMLFVVESRD</sequence>
<evidence type="ECO:0000313" key="7">
    <source>
        <dbReference type="EMBL" id="PRX40850.1"/>
    </source>
</evidence>
<keyword evidence="2" id="KW-0547">Nucleotide-binding</keyword>
<keyword evidence="1" id="KW-0808">Transferase</keyword>
<organism evidence="7 8">
    <name type="scientific">Planifilum fimeticola</name>
    <dbReference type="NCBI Taxonomy" id="201975"/>
    <lineage>
        <taxon>Bacteria</taxon>
        <taxon>Bacillati</taxon>
        <taxon>Bacillota</taxon>
        <taxon>Bacilli</taxon>
        <taxon>Bacillales</taxon>
        <taxon>Thermoactinomycetaceae</taxon>
        <taxon>Planifilum</taxon>
    </lineage>
</organism>
<dbReference type="GO" id="GO:0005524">
    <property type="term" value="F:ATP binding"/>
    <property type="evidence" value="ECO:0007669"/>
    <property type="project" value="UniProtKB-KW"/>
</dbReference>
<dbReference type="GO" id="GO:0004788">
    <property type="term" value="F:thiamine diphosphokinase activity"/>
    <property type="evidence" value="ECO:0007669"/>
    <property type="project" value="UniProtKB-UniRule"/>
</dbReference>
<dbReference type="AlphaFoldDB" id="A0A2T0LF73"/>
<dbReference type="InterPro" id="IPR036371">
    <property type="entry name" value="TPK_B1-bd_sf"/>
</dbReference>
<dbReference type="CDD" id="cd07995">
    <property type="entry name" value="TPK"/>
    <property type="match status" value="1"/>
</dbReference>
<dbReference type="InterPro" id="IPR036759">
    <property type="entry name" value="TPK_catalytic_sf"/>
</dbReference>
<comment type="caution">
    <text evidence="7">The sequence shown here is derived from an EMBL/GenBank/DDBJ whole genome shotgun (WGS) entry which is preliminary data.</text>
</comment>
<dbReference type="OrthoDB" id="9804377at2"/>
<keyword evidence="3 7" id="KW-0418">Kinase</keyword>
<dbReference type="Pfam" id="PF04263">
    <property type="entry name" value="TPK_catalytic"/>
    <property type="match status" value="1"/>
</dbReference>
<dbReference type="NCBIfam" id="TIGR01378">
    <property type="entry name" value="thi_PPkinase"/>
    <property type="match status" value="1"/>
</dbReference>
<dbReference type="EC" id="2.7.6.2" evidence="5"/>
<dbReference type="PANTHER" id="PTHR41299:SF1">
    <property type="entry name" value="THIAMINE PYROPHOSPHOKINASE"/>
    <property type="match status" value="1"/>
</dbReference>
<dbReference type="InterPro" id="IPR007373">
    <property type="entry name" value="Thiamin_PyroPKinase_B1-bd"/>
</dbReference>
<keyword evidence="4" id="KW-0067">ATP-binding</keyword>
<evidence type="ECO:0000313" key="8">
    <source>
        <dbReference type="Proteomes" id="UP000237797"/>
    </source>
</evidence>
<dbReference type="SMART" id="SM00983">
    <property type="entry name" value="TPK_B1_binding"/>
    <property type="match status" value="1"/>
</dbReference>
<dbReference type="Proteomes" id="UP000237797">
    <property type="component" value="Unassembled WGS sequence"/>
</dbReference>
<dbReference type="GO" id="GO:0006772">
    <property type="term" value="P:thiamine metabolic process"/>
    <property type="evidence" value="ECO:0007669"/>
    <property type="project" value="UniProtKB-UniRule"/>
</dbReference>
<protein>
    <recommendedName>
        <fullName evidence="5">Thiamine diphosphokinase</fullName>
        <ecNumber evidence="5">2.7.6.2</ecNumber>
    </recommendedName>
</protein>
<dbReference type="GO" id="GO:0009229">
    <property type="term" value="P:thiamine diphosphate biosynthetic process"/>
    <property type="evidence" value="ECO:0007669"/>
    <property type="project" value="InterPro"/>
</dbReference>
<proteinExistence type="predicted"/>
<evidence type="ECO:0000256" key="2">
    <source>
        <dbReference type="ARBA" id="ARBA00022741"/>
    </source>
</evidence>
<evidence type="ECO:0000256" key="1">
    <source>
        <dbReference type="ARBA" id="ARBA00022679"/>
    </source>
</evidence>
<gene>
    <name evidence="7" type="ORF">CLV97_11041</name>
</gene>
<dbReference type="SUPFAM" id="SSF63862">
    <property type="entry name" value="Thiamin pyrophosphokinase, substrate-binding domain"/>
    <property type="match status" value="1"/>
</dbReference>
<keyword evidence="8" id="KW-1185">Reference proteome</keyword>
<dbReference type="RefSeq" id="WP_106344963.1">
    <property type="nucleotide sequence ID" value="NZ_PVNE01000010.1"/>
</dbReference>
<dbReference type="Pfam" id="PF04265">
    <property type="entry name" value="TPK_B1_binding"/>
    <property type="match status" value="1"/>
</dbReference>
<dbReference type="PANTHER" id="PTHR41299">
    <property type="entry name" value="THIAMINE PYROPHOSPHOKINASE"/>
    <property type="match status" value="1"/>
</dbReference>
<dbReference type="GO" id="GO:0016301">
    <property type="term" value="F:kinase activity"/>
    <property type="evidence" value="ECO:0007669"/>
    <property type="project" value="UniProtKB-KW"/>
</dbReference>
<dbReference type="EMBL" id="PVNE01000010">
    <property type="protein sequence ID" value="PRX40850.1"/>
    <property type="molecule type" value="Genomic_DNA"/>
</dbReference>
<reference evidence="7 8" key="1">
    <citation type="submission" date="2018-03" db="EMBL/GenBank/DDBJ databases">
        <title>Genomic Encyclopedia of Archaeal and Bacterial Type Strains, Phase II (KMG-II): from individual species to whole genera.</title>
        <authorList>
            <person name="Goeker M."/>
        </authorList>
    </citation>
    <scope>NUCLEOTIDE SEQUENCE [LARGE SCALE GENOMIC DNA]</scope>
    <source>
        <strain evidence="7 8">DSM 44946</strain>
    </source>
</reference>
<dbReference type="Gene3D" id="3.40.50.10240">
    <property type="entry name" value="Thiamin pyrophosphokinase, catalytic domain"/>
    <property type="match status" value="1"/>
</dbReference>
<dbReference type="InterPro" id="IPR006282">
    <property type="entry name" value="Thi_PPkinase"/>
</dbReference>
<name>A0A2T0LF73_9BACL</name>
<accession>A0A2T0LF73</accession>
<dbReference type="GO" id="GO:0030975">
    <property type="term" value="F:thiamine binding"/>
    <property type="evidence" value="ECO:0007669"/>
    <property type="project" value="InterPro"/>
</dbReference>
<evidence type="ECO:0000259" key="6">
    <source>
        <dbReference type="SMART" id="SM00983"/>
    </source>
</evidence>